<accession>A0A1V8S9X8</accession>
<dbReference type="Proteomes" id="UP000192596">
    <property type="component" value="Unassembled WGS sequence"/>
</dbReference>
<dbReference type="Gene3D" id="3.30.160.60">
    <property type="entry name" value="Classic Zinc Finger"/>
    <property type="match status" value="1"/>
</dbReference>
<reference evidence="3" key="1">
    <citation type="submission" date="2017-03" db="EMBL/GenBank/DDBJ databases">
        <title>Genomes of endolithic fungi from Antarctica.</title>
        <authorList>
            <person name="Coleine C."/>
            <person name="Masonjones S."/>
            <person name="Stajich J.E."/>
        </authorList>
    </citation>
    <scope>NUCLEOTIDE SEQUENCE [LARGE SCALE GENOMIC DNA]</scope>
    <source>
        <strain evidence="3">CCFEE 5527</strain>
    </source>
</reference>
<organism evidence="2 3">
    <name type="scientific">Cryoendolithus antarcticus</name>
    <dbReference type="NCBI Taxonomy" id="1507870"/>
    <lineage>
        <taxon>Eukaryota</taxon>
        <taxon>Fungi</taxon>
        <taxon>Dikarya</taxon>
        <taxon>Ascomycota</taxon>
        <taxon>Pezizomycotina</taxon>
        <taxon>Dothideomycetes</taxon>
        <taxon>Dothideomycetidae</taxon>
        <taxon>Cladosporiales</taxon>
        <taxon>Cladosporiaceae</taxon>
        <taxon>Cryoendolithus</taxon>
    </lineage>
</organism>
<gene>
    <name evidence="2" type="ORF">B0A48_18015</name>
</gene>
<feature type="compositionally biased region" description="Basic residues" evidence="1">
    <location>
        <begin position="325"/>
        <end position="335"/>
    </location>
</feature>
<dbReference type="OrthoDB" id="10018191at2759"/>
<evidence type="ECO:0000313" key="2">
    <source>
        <dbReference type="EMBL" id="OQN96024.1"/>
    </source>
</evidence>
<dbReference type="STRING" id="1507870.A0A1V8S9X8"/>
<evidence type="ECO:0000256" key="1">
    <source>
        <dbReference type="SAM" id="MobiDB-lite"/>
    </source>
</evidence>
<keyword evidence="3" id="KW-1185">Reference proteome</keyword>
<name>A0A1V8S9X8_9PEZI</name>
<evidence type="ECO:0000313" key="3">
    <source>
        <dbReference type="Proteomes" id="UP000192596"/>
    </source>
</evidence>
<dbReference type="InParanoid" id="A0A1V8S9X8"/>
<protein>
    <submittedName>
        <fullName evidence="2">Uncharacterized protein</fullName>
    </submittedName>
</protein>
<feature type="region of interest" description="Disordered" evidence="1">
    <location>
        <begin position="307"/>
        <end position="339"/>
    </location>
</feature>
<sequence>MSTTTTPQRHARGVPTFIDTTRSLFERPASALQYGGYYTPPQSAHESRRPSLACSAYSEMPFSAASTATTVSLPPTPVHAEHVHPHMHTVYEEQSSIGLLPALNASFGGCHQSTRSFEHLTFDHALHAKANETDMWSTQATQASQIQIHPDYNSLQSFDHNQLGFQDSKIMGATFDGQASGLHNTLLSASLDTLSGHAADTSAHPEPTWPFCEGGASTNALQYDDTYQDVPTSVALAELNPQDDYATHQYSSYSSPLHEPALSSGFVSSAASSFASGFTEPPSPIMDYSYDDEDYVVVKAERTTSPASISRHGCGIGHSADRARDRRRVSKRQRKAQNTQIRDVHGIEFKMEGDNIAFIPGGIKISETPNRKPHVCNFPLPNGDKCPQGFQRSEHLKRHSLSHAKKADCLLWCPVVKDDNTLCFFRSDRSDNTRDHFKTHLIPKPNGKRNERKPWVYLRDRILEEYTKSAGRTPKDGEKIFKAGREIVSKLQKWLETTPEDSKKWQDHEALQREHGFGAWSASSSTSRGRSKL</sequence>
<dbReference type="AlphaFoldDB" id="A0A1V8S9X8"/>
<comment type="caution">
    <text evidence="2">The sequence shown here is derived from an EMBL/GenBank/DDBJ whole genome shotgun (WGS) entry which is preliminary data.</text>
</comment>
<dbReference type="EMBL" id="NAJO01000074">
    <property type="protein sequence ID" value="OQN96024.1"/>
    <property type="molecule type" value="Genomic_DNA"/>
</dbReference>
<proteinExistence type="predicted"/>